<dbReference type="AlphaFoldDB" id="A0A918APZ4"/>
<evidence type="ECO:0000313" key="2">
    <source>
        <dbReference type="EMBL" id="GGP68923.1"/>
    </source>
</evidence>
<evidence type="ECO:0000313" key="3">
    <source>
        <dbReference type="Proteomes" id="UP000639606"/>
    </source>
</evidence>
<proteinExistence type="predicted"/>
<accession>A0A918APZ4</accession>
<feature type="transmembrane region" description="Helical" evidence="1">
    <location>
        <begin position="86"/>
        <end position="108"/>
    </location>
</feature>
<keyword evidence="1" id="KW-0472">Membrane</keyword>
<gene>
    <name evidence="2" type="ORF">GCM10010185_47410</name>
</gene>
<reference evidence="2" key="1">
    <citation type="journal article" date="2014" name="Int. J. Syst. Evol. Microbiol.">
        <title>Complete genome sequence of Corynebacterium casei LMG S-19264T (=DSM 44701T), isolated from a smear-ripened cheese.</title>
        <authorList>
            <consortium name="US DOE Joint Genome Institute (JGI-PGF)"/>
            <person name="Walter F."/>
            <person name="Albersmeier A."/>
            <person name="Kalinowski J."/>
            <person name="Ruckert C."/>
        </authorList>
    </citation>
    <scope>NUCLEOTIDE SEQUENCE</scope>
    <source>
        <strain evidence="2">JCM 3313</strain>
    </source>
</reference>
<comment type="caution">
    <text evidence="2">The sequence shown here is derived from an EMBL/GenBank/DDBJ whole genome shotgun (WGS) entry which is preliminary data.</text>
</comment>
<organism evidence="2 3">
    <name type="scientific">Saccharothrix coeruleofusca</name>
    <dbReference type="NCBI Taxonomy" id="33919"/>
    <lineage>
        <taxon>Bacteria</taxon>
        <taxon>Bacillati</taxon>
        <taxon>Actinomycetota</taxon>
        <taxon>Actinomycetes</taxon>
        <taxon>Pseudonocardiales</taxon>
        <taxon>Pseudonocardiaceae</taxon>
        <taxon>Saccharothrix</taxon>
    </lineage>
</organism>
<evidence type="ECO:0000256" key="1">
    <source>
        <dbReference type="SAM" id="Phobius"/>
    </source>
</evidence>
<dbReference type="EMBL" id="BMRG01000010">
    <property type="protein sequence ID" value="GGP68923.1"/>
    <property type="molecule type" value="Genomic_DNA"/>
</dbReference>
<feature type="transmembrane region" description="Helical" evidence="1">
    <location>
        <begin position="55"/>
        <end position="74"/>
    </location>
</feature>
<keyword evidence="1" id="KW-0812">Transmembrane</keyword>
<dbReference type="Proteomes" id="UP000639606">
    <property type="component" value="Unassembled WGS sequence"/>
</dbReference>
<feature type="transmembrane region" description="Helical" evidence="1">
    <location>
        <begin position="128"/>
        <end position="150"/>
    </location>
</feature>
<name>A0A918APZ4_9PSEU</name>
<sequence length="187" mass="19774">MRPGTRKVWLLLHVAISVGWFGGAYAMLVMGVAATTSAGEPLRPAAYELMHLSDRVIMIPGSLGALVTGLVLALRTKWRVLHHWWVVLKLVLTVGGMAFAYACVAHNVRTALAATEHDPAADIGALPANVVSGSAVMLVVLFVITLLSVLKPWGRTRWGRAAARDAARRGAVAPIGRAGAQELGSTP</sequence>
<protein>
    <recommendedName>
        <fullName evidence="4">DUF2269 domain-containing protein</fullName>
    </recommendedName>
</protein>
<keyword evidence="1" id="KW-1133">Transmembrane helix</keyword>
<keyword evidence="3" id="KW-1185">Reference proteome</keyword>
<reference evidence="2" key="2">
    <citation type="submission" date="2020-09" db="EMBL/GenBank/DDBJ databases">
        <authorList>
            <person name="Sun Q."/>
            <person name="Ohkuma M."/>
        </authorList>
    </citation>
    <scope>NUCLEOTIDE SEQUENCE</scope>
    <source>
        <strain evidence="2">JCM 3313</strain>
    </source>
</reference>
<evidence type="ECO:0008006" key="4">
    <source>
        <dbReference type="Google" id="ProtNLM"/>
    </source>
</evidence>